<sequence length="86" mass="9743">MLVATTTKLSCTHDKAAQLQLAAEIQQYALCTTVAAADNDAQSEMNLFNKESYSRYQQVDNRRPAHINTELNTGTTTTRRMERDYL</sequence>
<reference evidence="1" key="1">
    <citation type="submission" date="2000-05" db="EMBL/GenBank/DDBJ databases">
        <authorList>
            <person name="Schulte U."/>
            <person name="Aign V."/>
            <person name="Hoheisel J."/>
            <person name="Brandt P."/>
            <person name="Fartmann B."/>
            <person name="Holland R."/>
            <person name="Nyakatura G."/>
            <person name="Mewes H.W."/>
            <person name="Mannhaupt G."/>
        </authorList>
    </citation>
    <scope>NUCLEOTIDE SEQUENCE</scope>
</reference>
<reference evidence="1" key="2">
    <citation type="submission" date="2001-11" db="EMBL/GenBank/DDBJ databases">
        <authorList>
            <person name="German Neurospora genome project"/>
        </authorList>
    </citation>
    <scope>NUCLEOTIDE SEQUENCE</scope>
</reference>
<protein>
    <submittedName>
        <fullName evidence="1">Uncharacterized protein B9J10.200</fullName>
    </submittedName>
</protein>
<gene>
    <name evidence="1" type="primary">B9J10.200</name>
</gene>
<organism evidence="1">
    <name type="scientific">Neurospora crassa</name>
    <dbReference type="NCBI Taxonomy" id="5141"/>
    <lineage>
        <taxon>Eukaryota</taxon>
        <taxon>Fungi</taxon>
        <taxon>Dikarya</taxon>
        <taxon>Ascomycota</taxon>
        <taxon>Pezizomycotina</taxon>
        <taxon>Sordariomycetes</taxon>
        <taxon>Sordariomycetidae</taxon>
        <taxon>Sordariales</taxon>
        <taxon>Sordariaceae</taxon>
        <taxon>Neurospora</taxon>
    </lineage>
</organism>
<dbReference type="AlphaFoldDB" id="Q9P561"/>
<accession>Q9P561</accession>
<name>Q9P561_NEUCS</name>
<dbReference type="EMBL" id="AL356324">
    <property type="protein sequence ID" value="CAB92027.2"/>
    <property type="molecule type" value="Genomic_DNA"/>
</dbReference>
<proteinExistence type="predicted"/>
<evidence type="ECO:0000313" key="1">
    <source>
        <dbReference type="EMBL" id="CAB92027.2"/>
    </source>
</evidence>